<dbReference type="InterPro" id="IPR021704">
    <property type="entry name" value="DUF3287"/>
</dbReference>
<dbReference type="Pfam" id="PF11690">
    <property type="entry name" value="DUF3287"/>
    <property type="match status" value="2"/>
</dbReference>
<feature type="compositionally biased region" description="Acidic residues" evidence="2">
    <location>
        <begin position="921"/>
        <end position="931"/>
    </location>
</feature>
<dbReference type="AlphaFoldDB" id="A0A8T1YNV8"/>
<keyword evidence="4" id="KW-1185">Reference proteome</keyword>
<proteinExistence type="predicted"/>
<feature type="compositionally biased region" description="Basic and acidic residues" evidence="2">
    <location>
        <begin position="325"/>
        <end position="353"/>
    </location>
</feature>
<keyword evidence="1" id="KW-0175">Coiled coil</keyword>
<feature type="region of interest" description="Disordered" evidence="2">
    <location>
        <begin position="316"/>
        <end position="441"/>
    </location>
</feature>
<feature type="coiled-coil region" evidence="1">
    <location>
        <begin position="851"/>
        <end position="878"/>
    </location>
</feature>
<feature type="compositionally biased region" description="Basic and acidic residues" evidence="2">
    <location>
        <begin position="1"/>
        <end position="25"/>
    </location>
</feature>
<name>A0A8T1YNV8_ARASU</name>
<organism evidence="3 4">
    <name type="scientific">Arabidopsis suecica</name>
    <name type="common">Swedish thale-cress</name>
    <name type="synonym">Cardaminopsis suecica</name>
    <dbReference type="NCBI Taxonomy" id="45249"/>
    <lineage>
        <taxon>Eukaryota</taxon>
        <taxon>Viridiplantae</taxon>
        <taxon>Streptophyta</taxon>
        <taxon>Embryophyta</taxon>
        <taxon>Tracheophyta</taxon>
        <taxon>Spermatophyta</taxon>
        <taxon>Magnoliopsida</taxon>
        <taxon>eudicotyledons</taxon>
        <taxon>Gunneridae</taxon>
        <taxon>Pentapetalae</taxon>
        <taxon>rosids</taxon>
        <taxon>malvids</taxon>
        <taxon>Brassicales</taxon>
        <taxon>Brassicaceae</taxon>
        <taxon>Camelineae</taxon>
        <taxon>Arabidopsis</taxon>
    </lineage>
</organism>
<accession>A0A8T1YNV8</accession>
<reference evidence="3 4" key="1">
    <citation type="submission" date="2020-12" db="EMBL/GenBank/DDBJ databases">
        <title>Concerted genomic and epigenomic changes stabilize Arabidopsis allopolyploids.</title>
        <authorList>
            <person name="Chen Z."/>
        </authorList>
    </citation>
    <scope>NUCLEOTIDE SEQUENCE [LARGE SCALE GENOMIC DNA]</scope>
    <source>
        <strain evidence="3">As9502</strain>
        <tissue evidence="3">Leaf</tissue>
    </source>
</reference>
<comment type="caution">
    <text evidence="3">The sequence shown here is derived from an EMBL/GenBank/DDBJ whole genome shotgun (WGS) entry which is preliminary data.</text>
</comment>
<feature type="region of interest" description="Disordered" evidence="2">
    <location>
        <begin position="911"/>
        <end position="932"/>
    </location>
</feature>
<gene>
    <name evidence="3" type="ORF">ISN44_As12g029170</name>
</gene>
<evidence type="ECO:0008006" key="5">
    <source>
        <dbReference type="Google" id="ProtNLM"/>
    </source>
</evidence>
<feature type="compositionally biased region" description="Basic and acidic residues" evidence="2">
    <location>
        <begin position="369"/>
        <end position="389"/>
    </location>
</feature>
<feature type="coiled-coil region" evidence="1">
    <location>
        <begin position="561"/>
        <end position="595"/>
    </location>
</feature>
<feature type="coiled-coil region" evidence="1">
    <location>
        <begin position="1001"/>
        <end position="1035"/>
    </location>
</feature>
<dbReference type="EMBL" id="JAEFBJ010000012">
    <property type="protein sequence ID" value="KAG7547699.1"/>
    <property type="molecule type" value="Genomic_DNA"/>
</dbReference>
<dbReference type="Proteomes" id="UP000694251">
    <property type="component" value="Chromosome 12"/>
</dbReference>
<sequence>MTSDSDRPESPSYDERRPSNDECTRPNDIAGPHYRSICTLQSLERLKGLCQIPPGIIAEAQIADPTESPENHRDGYFCVYEIYFKGRGLTFPLPEALVRYLAALKIALPQLTPNLLRTILGIITVAAEAGYIIGVPELNELLSVRSSSKKAGYFSAYPNANRNIISHLPNKDENWHHPWFLIKKTPTSIGSLSDVLPSKWSAKPAFIAPILLTEEFVNFFKTILRGETLWNSFTLDRFIEANRKLRMSPPNHLHRLPPPPSTQGLSARALAAQRKKLSKPIAEACDENKAFLAAAIDKKDYSRTLLVDDNSTEGTRSVIAYRSTPRRERRNDCSPRRDRSPRRDSPRPPRDDFSSAPLKDLIRKKRDKSSRSDSSLHREKSRARTDRSPRSSPPSKSMGPPPPVDMSSFPKHDGEKTTRNVSPQKESSESQDASPKSKPALVPQIKSLTVMEKEGSVFRCFKTRSGLIVPEFDKWHPAIRERYLLHAHHSSRVSFTSFIFCVSLPTDSSSRVYTKCQANSELNDMVEHYEGLLLSQQQEIESWKSKFTTLETDLHSSSGSKQQLEDQVGGLTSELEKIKGELKDQYDQNYQLQNELSGVQGRLHESESSADTLNNQLIELHAKYNAITKLRDSELARSASRTRKEVKGRGMELIQGAIRFIQTEKVKSDLESDIKEHESNLILLDQIHDDDFSEVKERSELSSSLSEKRNRLAALPASSFNPQDFAEFFTESPPLSESGLDWAGSSETEGVVSSEVPAAPKVIPGDVCTAVNEQGTSSEQVPAKEADGNPTTEMEAEVSADPPLFLSGDGFEPAGVLFPHAVFHFPSREKKEAYDFMDKVVDKHRRLCDERQRLGLKRQTLEARIARVERKVRALESDPFQWEWRNFDSIAEIPRMLRMYLRAKGQVQGPVNAPTEVAPIDSEEEDEENDDNPWKRLEFNLRCSESMPDFSRIGMINDGVPNEPNRQSPPPRGFFRSQIRAPCALIRNLPIRDQGTAMAFIEALALQHRKLTLEKKRLRKRINRMQRRLTTVSRDLHILGSHPGEWIELRISDFASIPDCMMPVLDLAGQGVQVFCSPGGFA</sequence>
<evidence type="ECO:0000256" key="1">
    <source>
        <dbReference type="SAM" id="Coils"/>
    </source>
</evidence>
<protein>
    <recommendedName>
        <fullName evidence="5">Myosin heavy chain-like protein</fullName>
    </recommendedName>
</protein>
<feature type="region of interest" description="Disordered" evidence="2">
    <location>
        <begin position="1"/>
        <end position="26"/>
    </location>
</feature>
<evidence type="ECO:0000313" key="4">
    <source>
        <dbReference type="Proteomes" id="UP000694251"/>
    </source>
</evidence>
<evidence type="ECO:0000256" key="2">
    <source>
        <dbReference type="SAM" id="MobiDB-lite"/>
    </source>
</evidence>
<evidence type="ECO:0000313" key="3">
    <source>
        <dbReference type="EMBL" id="KAG7547699.1"/>
    </source>
</evidence>
<feature type="compositionally biased region" description="Polar residues" evidence="2">
    <location>
        <begin position="419"/>
        <end position="434"/>
    </location>
</feature>
<dbReference type="OrthoDB" id="1750920at2759"/>